<evidence type="ECO:0000313" key="4">
    <source>
        <dbReference type="EMBL" id="QLI66858.1"/>
    </source>
</evidence>
<dbReference type="InterPro" id="IPR001509">
    <property type="entry name" value="Epimerase_deHydtase"/>
</dbReference>
<dbReference type="InterPro" id="IPR050425">
    <property type="entry name" value="NAD(P)_dehydrat-like"/>
</dbReference>
<sequence length="343" mass="36851">MTKVLLTGGSGFIAAHILDQLLSKGHTVITTVRSEQKAKPIRDAYKDKGSQLEVVVVGDIAKDGAFDEVVKKPGIEVVLHTASPFHFKWTDAQKELIDPAVIGTTGILKAVKRSAPTVKRVVVTSSFAAVLDEKHLSDGSHTFTEESWNPVGTQDLDASSPATAYRLSKTLAEKAAWDFVAREKPGFDLATICPPVVFGPVAHHLASLEGINTSNERAAALVTGAWNRGIPATGPVTVWVDVRDAALAHVRAMERPDAGGRRHLTIGGRFTNRAMAEIAWAAFPELARQGKLPGRDVEGGGAPPASENFRYNNDATVRVLGMEWTSLESSITDLIRSLEEHGI</sequence>
<dbReference type="RefSeq" id="XP_065986242.1">
    <property type="nucleotide sequence ID" value="XM_066130139.1"/>
</dbReference>
<dbReference type="KEGG" id="mbrn:26244122"/>
<keyword evidence="5" id="KW-1185">Reference proteome</keyword>
<dbReference type="GeneID" id="26244122"/>
<keyword evidence="1" id="KW-0560">Oxidoreductase</keyword>
<feature type="domain" description="NAD-dependent epimerase/dehydratase" evidence="3">
    <location>
        <begin position="4"/>
        <end position="267"/>
    </location>
</feature>
<dbReference type="FunFam" id="3.40.50.720:FF:000191">
    <property type="entry name" value="Methylglyoxal reductase (NADPH-dependent)"/>
    <property type="match status" value="1"/>
</dbReference>
<dbReference type="Proteomes" id="UP000510686">
    <property type="component" value="Chromosome 2"/>
</dbReference>
<reference evidence="4 5" key="1">
    <citation type="submission" date="2020-07" db="EMBL/GenBank/DDBJ databases">
        <title>Telomere length de novo assembly of all 7 chromosomes of the fungus, Metarhizium brunneum, using a novel assembly pipeline.</title>
        <authorList>
            <person name="Saud z."/>
            <person name="Kortsinoglou A."/>
            <person name="Kouvelis V.N."/>
            <person name="Butt T.M."/>
        </authorList>
    </citation>
    <scope>NUCLEOTIDE SEQUENCE [LARGE SCALE GENOMIC DNA]</scope>
    <source>
        <strain evidence="4 5">4556</strain>
    </source>
</reference>
<evidence type="ECO:0000256" key="2">
    <source>
        <dbReference type="ARBA" id="ARBA00023445"/>
    </source>
</evidence>
<gene>
    <name evidence="4" type="primary">azaE</name>
    <name evidence="4" type="ORF">G6M90_00g033940</name>
</gene>
<proteinExistence type="inferred from homology"/>
<comment type="similarity">
    <text evidence="2">Belongs to the NAD(P)-dependent epimerase/dehydratase family. Dihydroflavonol-4-reductase subfamily.</text>
</comment>
<dbReference type="OrthoDB" id="2735536at2759"/>
<dbReference type="InterPro" id="IPR036291">
    <property type="entry name" value="NAD(P)-bd_dom_sf"/>
</dbReference>
<dbReference type="EMBL" id="CP058933">
    <property type="protein sequence ID" value="QLI66858.1"/>
    <property type="molecule type" value="Genomic_DNA"/>
</dbReference>
<name>A0A7D5UU41_9HYPO</name>
<dbReference type="GO" id="GO:0016616">
    <property type="term" value="F:oxidoreductase activity, acting on the CH-OH group of donors, NAD or NADP as acceptor"/>
    <property type="evidence" value="ECO:0007669"/>
    <property type="project" value="TreeGrafter"/>
</dbReference>
<dbReference type="AlphaFoldDB" id="A0A7D5UU41"/>
<dbReference type="PANTHER" id="PTHR10366:SF564">
    <property type="entry name" value="STEROL-4-ALPHA-CARBOXYLATE 3-DEHYDROGENASE, DECARBOXYLATING"/>
    <property type="match status" value="1"/>
</dbReference>
<dbReference type="Gene3D" id="3.40.50.720">
    <property type="entry name" value="NAD(P)-binding Rossmann-like Domain"/>
    <property type="match status" value="1"/>
</dbReference>
<evidence type="ECO:0000259" key="3">
    <source>
        <dbReference type="Pfam" id="PF01370"/>
    </source>
</evidence>
<dbReference type="CDD" id="cd05227">
    <property type="entry name" value="AR_SDR_e"/>
    <property type="match status" value="1"/>
</dbReference>
<organism evidence="4 5">
    <name type="scientific">Metarhizium brunneum</name>
    <dbReference type="NCBI Taxonomy" id="500148"/>
    <lineage>
        <taxon>Eukaryota</taxon>
        <taxon>Fungi</taxon>
        <taxon>Dikarya</taxon>
        <taxon>Ascomycota</taxon>
        <taxon>Pezizomycotina</taxon>
        <taxon>Sordariomycetes</taxon>
        <taxon>Hypocreomycetidae</taxon>
        <taxon>Hypocreales</taxon>
        <taxon>Clavicipitaceae</taxon>
        <taxon>Metarhizium</taxon>
    </lineage>
</organism>
<dbReference type="Pfam" id="PF01370">
    <property type="entry name" value="Epimerase"/>
    <property type="match status" value="1"/>
</dbReference>
<accession>A0A7D5UU41</accession>
<evidence type="ECO:0000313" key="5">
    <source>
        <dbReference type="Proteomes" id="UP000510686"/>
    </source>
</evidence>
<evidence type="ECO:0000256" key="1">
    <source>
        <dbReference type="ARBA" id="ARBA00023002"/>
    </source>
</evidence>
<protein>
    <submittedName>
        <fullName evidence="4">Ketoreductase azaE</fullName>
    </submittedName>
</protein>
<dbReference type="PANTHER" id="PTHR10366">
    <property type="entry name" value="NAD DEPENDENT EPIMERASE/DEHYDRATASE"/>
    <property type="match status" value="1"/>
</dbReference>
<dbReference type="SUPFAM" id="SSF51735">
    <property type="entry name" value="NAD(P)-binding Rossmann-fold domains"/>
    <property type="match status" value="1"/>
</dbReference>